<evidence type="ECO:0000313" key="1">
    <source>
        <dbReference type="EMBL" id="KKN72984.1"/>
    </source>
</evidence>
<dbReference type="EMBL" id="LAZR01000352">
    <property type="protein sequence ID" value="KKN72984.1"/>
    <property type="molecule type" value="Genomic_DNA"/>
</dbReference>
<protein>
    <submittedName>
        <fullName evidence="1">Uncharacterized protein</fullName>
    </submittedName>
</protein>
<accession>A0A0F9T156</accession>
<gene>
    <name evidence="1" type="ORF">LCGC14_0405380</name>
</gene>
<dbReference type="AlphaFoldDB" id="A0A0F9T156"/>
<comment type="caution">
    <text evidence="1">The sequence shown here is derived from an EMBL/GenBank/DDBJ whole genome shotgun (WGS) entry which is preliminary data.</text>
</comment>
<reference evidence="1" key="1">
    <citation type="journal article" date="2015" name="Nature">
        <title>Complex archaea that bridge the gap between prokaryotes and eukaryotes.</title>
        <authorList>
            <person name="Spang A."/>
            <person name="Saw J.H."/>
            <person name="Jorgensen S.L."/>
            <person name="Zaremba-Niedzwiedzka K."/>
            <person name="Martijn J."/>
            <person name="Lind A.E."/>
            <person name="van Eijk R."/>
            <person name="Schleper C."/>
            <person name="Guy L."/>
            <person name="Ettema T.J."/>
        </authorList>
    </citation>
    <scope>NUCLEOTIDE SEQUENCE</scope>
</reference>
<name>A0A0F9T156_9ZZZZ</name>
<proteinExistence type="predicted"/>
<sequence length="91" mass="10020">MKKNLRNIENIFLYHFIDGRKIPGKHSSLIGDYSGLRGDCSRLTGDGSRLTGDCSNIIGDGSLFEGDFDQCEITNSERYEGISITDLVADS</sequence>
<organism evidence="1">
    <name type="scientific">marine sediment metagenome</name>
    <dbReference type="NCBI Taxonomy" id="412755"/>
    <lineage>
        <taxon>unclassified sequences</taxon>
        <taxon>metagenomes</taxon>
        <taxon>ecological metagenomes</taxon>
    </lineage>
</organism>